<evidence type="ECO:0000256" key="1">
    <source>
        <dbReference type="SAM" id="MobiDB-lite"/>
    </source>
</evidence>
<keyword evidence="3" id="KW-0732">Signal</keyword>
<evidence type="ECO:0000256" key="2">
    <source>
        <dbReference type="SAM" id="Phobius"/>
    </source>
</evidence>
<evidence type="ECO:0008006" key="6">
    <source>
        <dbReference type="Google" id="ProtNLM"/>
    </source>
</evidence>
<evidence type="ECO:0000313" key="5">
    <source>
        <dbReference type="Proteomes" id="UP000634136"/>
    </source>
</evidence>
<protein>
    <recommendedName>
        <fullName evidence="6">Secreted protein</fullName>
    </recommendedName>
</protein>
<feature type="compositionally biased region" description="Basic residues" evidence="1">
    <location>
        <begin position="76"/>
        <end position="89"/>
    </location>
</feature>
<feature type="region of interest" description="Disordered" evidence="1">
    <location>
        <begin position="76"/>
        <end position="99"/>
    </location>
</feature>
<evidence type="ECO:0000313" key="4">
    <source>
        <dbReference type="EMBL" id="KAF7839549.1"/>
    </source>
</evidence>
<comment type="caution">
    <text evidence="4">The sequence shown here is derived from an EMBL/GenBank/DDBJ whole genome shotgun (WGS) entry which is preliminary data.</text>
</comment>
<dbReference type="AlphaFoldDB" id="A0A835CEU8"/>
<feature type="signal peptide" evidence="3">
    <location>
        <begin position="1"/>
        <end position="17"/>
    </location>
</feature>
<keyword evidence="2" id="KW-1133">Transmembrane helix</keyword>
<proteinExistence type="predicted"/>
<name>A0A835CEU8_9FABA</name>
<dbReference type="EMBL" id="JAAIUW010000003">
    <property type="protein sequence ID" value="KAF7839549.1"/>
    <property type="molecule type" value="Genomic_DNA"/>
</dbReference>
<keyword evidence="2" id="KW-0472">Membrane</keyword>
<organism evidence="4 5">
    <name type="scientific">Senna tora</name>
    <dbReference type="NCBI Taxonomy" id="362788"/>
    <lineage>
        <taxon>Eukaryota</taxon>
        <taxon>Viridiplantae</taxon>
        <taxon>Streptophyta</taxon>
        <taxon>Embryophyta</taxon>
        <taxon>Tracheophyta</taxon>
        <taxon>Spermatophyta</taxon>
        <taxon>Magnoliopsida</taxon>
        <taxon>eudicotyledons</taxon>
        <taxon>Gunneridae</taxon>
        <taxon>Pentapetalae</taxon>
        <taxon>rosids</taxon>
        <taxon>fabids</taxon>
        <taxon>Fabales</taxon>
        <taxon>Fabaceae</taxon>
        <taxon>Caesalpinioideae</taxon>
        <taxon>Cassia clade</taxon>
        <taxon>Senna</taxon>
    </lineage>
</organism>
<keyword evidence="2" id="KW-0812">Transmembrane</keyword>
<sequence length="99" mass="11496">MSVVSLVSLILLLLVVGRRSTIHQELLFGHRLLLRWRSLSATVDFFSSTGFFSVGFFSPWVLLETLMEAKVRDLRRRKKKKKKKKKKRNGVMMSVVSDE</sequence>
<accession>A0A835CEU8</accession>
<reference evidence="4" key="1">
    <citation type="submission" date="2020-09" db="EMBL/GenBank/DDBJ databases">
        <title>Genome-Enabled Discovery of Anthraquinone Biosynthesis in Senna tora.</title>
        <authorList>
            <person name="Kang S.-H."/>
            <person name="Pandey R.P."/>
            <person name="Lee C.-M."/>
            <person name="Sim J.-S."/>
            <person name="Jeong J.-T."/>
            <person name="Choi B.-S."/>
            <person name="Jung M."/>
            <person name="Ginzburg D."/>
            <person name="Zhao K."/>
            <person name="Won S.Y."/>
            <person name="Oh T.-J."/>
            <person name="Yu Y."/>
            <person name="Kim N.-H."/>
            <person name="Lee O.R."/>
            <person name="Lee T.-H."/>
            <person name="Bashyal P."/>
            <person name="Kim T.-S."/>
            <person name="Lee W.-H."/>
            <person name="Kawkins C."/>
            <person name="Kim C.-K."/>
            <person name="Kim J.S."/>
            <person name="Ahn B.O."/>
            <person name="Rhee S.Y."/>
            <person name="Sohng J.K."/>
        </authorList>
    </citation>
    <scope>NUCLEOTIDE SEQUENCE</scope>
    <source>
        <tissue evidence="4">Leaf</tissue>
    </source>
</reference>
<dbReference type="Proteomes" id="UP000634136">
    <property type="component" value="Unassembled WGS sequence"/>
</dbReference>
<feature type="chain" id="PRO_5032308093" description="Secreted protein" evidence="3">
    <location>
        <begin position="18"/>
        <end position="99"/>
    </location>
</feature>
<keyword evidence="5" id="KW-1185">Reference proteome</keyword>
<feature type="transmembrane region" description="Helical" evidence="2">
    <location>
        <begin position="45"/>
        <end position="67"/>
    </location>
</feature>
<evidence type="ECO:0000256" key="3">
    <source>
        <dbReference type="SAM" id="SignalP"/>
    </source>
</evidence>
<gene>
    <name evidence="4" type="ORF">G2W53_008031</name>
</gene>